<organism evidence="2 3">
    <name type="scientific">Symbiodinium necroappetens</name>
    <dbReference type="NCBI Taxonomy" id="1628268"/>
    <lineage>
        <taxon>Eukaryota</taxon>
        <taxon>Sar</taxon>
        <taxon>Alveolata</taxon>
        <taxon>Dinophyceae</taxon>
        <taxon>Suessiales</taxon>
        <taxon>Symbiodiniaceae</taxon>
        <taxon>Symbiodinium</taxon>
    </lineage>
</organism>
<keyword evidence="3" id="KW-1185">Reference proteome</keyword>
<dbReference type="Gene3D" id="3.40.50.300">
    <property type="entry name" value="P-loop containing nucleotide triphosphate hydrolases"/>
    <property type="match status" value="2"/>
</dbReference>
<feature type="domain" description="(+)RNA virus helicase C-terminal" evidence="1">
    <location>
        <begin position="115"/>
        <end position="336"/>
    </location>
</feature>
<feature type="non-terminal residue" evidence="2">
    <location>
        <position position="1"/>
    </location>
</feature>
<feature type="non-terminal residue" evidence="2">
    <location>
        <position position="691"/>
    </location>
</feature>
<accession>A0A812RA10</accession>
<name>A0A812RA10_9DINO</name>
<proteinExistence type="predicted"/>
<dbReference type="OrthoDB" id="446010at2759"/>
<dbReference type="SUPFAM" id="SSF52540">
    <property type="entry name" value="P-loop containing nucleoside triphosphate hydrolases"/>
    <property type="match status" value="1"/>
</dbReference>
<dbReference type="Proteomes" id="UP000601435">
    <property type="component" value="Unassembled WGS sequence"/>
</dbReference>
<dbReference type="InterPro" id="IPR027351">
    <property type="entry name" value="(+)RNA_virus_helicase_core_dom"/>
</dbReference>
<evidence type="ECO:0000313" key="2">
    <source>
        <dbReference type="EMBL" id="CAE7427475.1"/>
    </source>
</evidence>
<sequence>ADGPVSQDFTPGVQLEFGEPFEAGENYCPKCAMMQELGGEQRFECRHLNRPAVYTLALSSDEVQHTCAAWQGQGGCYTDECNTPEALRKTLNEAAARLPRDGCTVSLEIELWNAGPGTGKSYMIKQMYRQDRDVVVAPFRALNATYPAPHFRYFTTHRALSHIVGNFDVLYVDEFTCFDFRVVIAVAFNHGVSKIVLVGDPKQNVIRPEHGWYADGHILSRETEANVPLLEMLNALGYQMIPYWKTPSGTKVITGDPGDTWDGTLPGGDDCLRIAFTHEDAERFCMNRKHTVASMQGVTTEHVALFFTAGAFALVKSVFNQNHVALSRHTKTLTVIGDGSSDFHKWASMLKLTETFAIVVDTCIEAPQGPVAVPVPDPDFLKLIEPPAQEILQPGSDSHLTTDLIKDGGTEDPTFSCPQDLAPFGIKGNFDPFSHASLNVQNYQSMINKRGHPVDFNREFYRRNPCAHANTVTETPANALLSLNARYAGVPRATGAEAACLDALRDPTTRDDAPAQPDEDKLARAEPLYDTLNTSAFSENNFTLIRANITRAAIQKGYALRLEAADTDRHQRDVVFSSKSHVKAKSPWQFNGLKAAQGISAWSPSMMVSVMVATRAMSQHFVRNCKPHVVFDLEKPTDVFLAEVEELLQNTPGYEDIVTDQEEFDANQNVWTQKVERLFWEHLRIPVEILE</sequence>
<dbReference type="AlphaFoldDB" id="A0A812RA10"/>
<evidence type="ECO:0000313" key="3">
    <source>
        <dbReference type="Proteomes" id="UP000601435"/>
    </source>
</evidence>
<dbReference type="EMBL" id="CAJNJA010018626">
    <property type="protein sequence ID" value="CAE7427475.1"/>
    <property type="molecule type" value="Genomic_DNA"/>
</dbReference>
<protein>
    <recommendedName>
        <fullName evidence="1">(+)RNA virus helicase C-terminal domain-containing protein</fullName>
    </recommendedName>
</protein>
<comment type="caution">
    <text evidence="2">The sequence shown here is derived from an EMBL/GenBank/DDBJ whole genome shotgun (WGS) entry which is preliminary data.</text>
</comment>
<reference evidence="2" key="1">
    <citation type="submission" date="2021-02" db="EMBL/GenBank/DDBJ databases">
        <authorList>
            <person name="Dougan E. K."/>
            <person name="Rhodes N."/>
            <person name="Thang M."/>
            <person name="Chan C."/>
        </authorList>
    </citation>
    <scope>NUCLEOTIDE SEQUENCE</scope>
</reference>
<gene>
    <name evidence="2" type="ORF">SNEC2469_LOCUS11729</name>
</gene>
<dbReference type="GO" id="GO:0005524">
    <property type="term" value="F:ATP binding"/>
    <property type="evidence" value="ECO:0007669"/>
    <property type="project" value="InterPro"/>
</dbReference>
<evidence type="ECO:0000259" key="1">
    <source>
        <dbReference type="Pfam" id="PF01443"/>
    </source>
</evidence>
<dbReference type="InterPro" id="IPR027417">
    <property type="entry name" value="P-loop_NTPase"/>
</dbReference>
<dbReference type="Pfam" id="PF01443">
    <property type="entry name" value="Viral_helicase1"/>
    <property type="match status" value="1"/>
</dbReference>